<dbReference type="InterPro" id="IPR004839">
    <property type="entry name" value="Aminotransferase_I/II_large"/>
</dbReference>
<keyword evidence="7" id="KW-1185">Reference proteome</keyword>
<dbReference type="EC" id="2.6.1.-" evidence="4"/>
<dbReference type="EMBL" id="CAVN010000092">
    <property type="protein sequence ID" value="CDF57879.1"/>
    <property type="molecule type" value="Genomic_DNA"/>
</dbReference>
<dbReference type="InterPro" id="IPR015424">
    <property type="entry name" value="PyrdxlP-dep_Trfase"/>
</dbReference>
<evidence type="ECO:0000313" key="6">
    <source>
        <dbReference type="EMBL" id="CDF57879.1"/>
    </source>
</evidence>
<comment type="cofactor">
    <cofactor evidence="1 4">
        <name>pyridoxal 5'-phosphate</name>
        <dbReference type="ChEBI" id="CHEBI:597326"/>
    </cofactor>
</comment>
<name>R7RP90_9CLOT</name>
<evidence type="ECO:0000313" key="7">
    <source>
        <dbReference type="Proteomes" id="UP000014923"/>
    </source>
</evidence>
<dbReference type="Gene3D" id="3.40.640.10">
    <property type="entry name" value="Type I PLP-dependent aspartate aminotransferase-like (Major domain)"/>
    <property type="match status" value="1"/>
</dbReference>
<organism evidence="6 7">
    <name type="scientific">Thermobrachium celere DSM 8682</name>
    <dbReference type="NCBI Taxonomy" id="941824"/>
    <lineage>
        <taxon>Bacteria</taxon>
        <taxon>Bacillati</taxon>
        <taxon>Bacillota</taxon>
        <taxon>Clostridia</taxon>
        <taxon>Eubacteriales</taxon>
        <taxon>Clostridiaceae</taxon>
        <taxon>Thermobrachium</taxon>
    </lineage>
</organism>
<dbReference type="Gene3D" id="3.90.1150.10">
    <property type="entry name" value="Aspartate Aminotransferase, domain 1"/>
    <property type="match status" value="1"/>
</dbReference>
<gene>
    <name evidence="6" type="ORF">TCEL_01793</name>
</gene>
<comment type="similarity">
    <text evidence="4">Belongs to the class-I pyridoxal-phosphate-dependent aminotransferase family.</text>
</comment>
<accession>R7RP90</accession>
<dbReference type="PANTHER" id="PTHR42832">
    <property type="entry name" value="AMINO ACID AMINOTRANSFERASE"/>
    <property type="match status" value="1"/>
</dbReference>
<dbReference type="InterPro" id="IPR050881">
    <property type="entry name" value="LL-DAP_aminotransferase"/>
</dbReference>
<dbReference type="PANTHER" id="PTHR42832:SF3">
    <property type="entry name" value="L-GLUTAMINE--4-(METHYLSULFANYL)-2-OXOBUTANOATE AMINOTRANSFERASE"/>
    <property type="match status" value="1"/>
</dbReference>
<keyword evidence="2 4" id="KW-0032">Aminotransferase</keyword>
<dbReference type="eggNOG" id="COG0436">
    <property type="taxonomic scope" value="Bacteria"/>
</dbReference>
<dbReference type="GO" id="GO:0008483">
    <property type="term" value="F:transaminase activity"/>
    <property type="evidence" value="ECO:0007669"/>
    <property type="project" value="UniProtKB-KW"/>
</dbReference>
<dbReference type="GO" id="GO:0030170">
    <property type="term" value="F:pyridoxal phosphate binding"/>
    <property type="evidence" value="ECO:0007669"/>
    <property type="project" value="InterPro"/>
</dbReference>
<dbReference type="Pfam" id="PF00155">
    <property type="entry name" value="Aminotran_1_2"/>
    <property type="match status" value="1"/>
</dbReference>
<dbReference type="Proteomes" id="UP000014923">
    <property type="component" value="Unassembled WGS sequence"/>
</dbReference>
<proteinExistence type="inferred from homology"/>
<dbReference type="AlphaFoldDB" id="R7RP90"/>
<evidence type="ECO:0000259" key="5">
    <source>
        <dbReference type="Pfam" id="PF00155"/>
    </source>
</evidence>
<dbReference type="InterPro" id="IPR015422">
    <property type="entry name" value="PyrdxlP-dep_Trfase_small"/>
</dbReference>
<dbReference type="HOGENOM" id="CLU_017584_4_5_9"/>
<keyword evidence="3 4" id="KW-0808">Transferase</keyword>
<evidence type="ECO:0000256" key="1">
    <source>
        <dbReference type="ARBA" id="ARBA00001933"/>
    </source>
</evidence>
<dbReference type="InterPro" id="IPR004838">
    <property type="entry name" value="NHTrfase_class1_PyrdxlP-BS"/>
</dbReference>
<evidence type="ECO:0000256" key="2">
    <source>
        <dbReference type="ARBA" id="ARBA00022576"/>
    </source>
</evidence>
<evidence type="ECO:0000256" key="4">
    <source>
        <dbReference type="RuleBase" id="RU000481"/>
    </source>
</evidence>
<sequence>MKLSNRLNKVPKYIFSRLDELKAKYKEKGIKVIDLSIGDPDIETPEFVVDFLIESLKNQNYHKYPPYDGIEELKISIANYYKRRFNVDLNYKDEIAVLIGSKEGIAHMFLALTDINDYVIIPDPAYPVYRATANIAGCNVYTMPLIAKENYLPNLDNIYDEVKRKAKLLVVNYPNNPTGAVADVEFFKKLIDFGKQNDILIVNDAAYAEILETGRKPVSILQVEGAKDISIEFGSLSKIFSMTGWRVGFVVGNREAISKIVSVKSNFDSGQFIPIQKAAAYALDFTDIYVDFINDIYNERRKIVVDVLRSKNLEVYDSKGTFYVWFKVPPNYNSEEFCSLILERAHVLITPGNAFGDRGEGYARISLTSSTKEIKQAMDKINNINF</sequence>
<dbReference type="RefSeq" id="WP_018661443.1">
    <property type="nucleotide sequence ID" value="NZ_HF952018.1"/>
</dbReference>
<comment type="caution">
    <text evidence="6">The sequence shown here is derived from an EMBL/GenBank/DDBJ whole genome shotgun (WGS) entry which is preliminary data.</text>
</comment>
<protein>
    <recommendedName>
        <fullName evidence="4">Aminotransferase</fullName>
        <ecNumber evidence="4">2.6.1.-</ecNumber>
    </recommendedName>
</protein>
<dbReference type="SUPFAM" id="SSF53383">
    <property type="entry name" value="PLP-dependent transferases"/>
    <property type="match status" value="1"/>
</dbReference>
<evidence type="ECO:0000256" key="3">
    <source>
        <dbReference type="ARBA" id="ARBA00022679"/>
    </source>
</evidence>
<dbReference type="InterPro" id="IPR015421">
    <property type="entry name" value="PyrdxlP-dep_Trfase_major"/>
</dbReference>
<dbReference type="CDD" id="cd00609">
    <property type="entry name" value="AAT_like"/>
    <property type="match status" value="1"/>
</dbReference>
<feature type="domain" description="Aminotransferase class I/classII large" evidence="5">
    <location>
        <begin position="31"/>
        <end position="381"/>
    </location>
</feature>
<reference evidence="6" key="1">
    <citation type="submission" date="2013-03" db="EMBL/GenBank/DDBJ databases">
        <title>Draft genome sequence of the hydrogen-ethanol-producing anaerobic alkalithermophilic Caloramator celere.</title>
        <authorList>
            <person name="Ciranna A."/>
            <person name="Larjo A."/>
            <person name="Kivisto A."/>
            <person name="Santala V."/>
            <person name="Roos C."/>
            <person name="Karp M."/>
        </authorList>
    </citation>
    <scope>NUCLEOTIDE SEQUENCE [LARGE SCALE GENOMIC DNA]</scope>
    <source>
        <strain evidence="6">DSM 8682</strain>
    </source>
</reference>
<dbReference type="PROSITE" id="PS00105">
    <property type="entry name" value="AA_TRANSFER_CLASS_1"/>
    <property type="match status" value="1"/>
</dbReference>